<reference evidence="3 4" key="1">
    <citation type="submission" date="2023-08" db="EMBL/GenBank/DDBJ databases">
        <title>Black Yeasts Isolated from many extreme environments.</title>
        <authorList>
            <person name="Coleine C."/>
            <person name="Stajich J.E."/>
            <person name="Selbmann L."/>
        </authorList>
    </citation>
    <scope>NUCLEOTIDE SEQUENCE [LARGE SCALE GENOMIC DNA]</scope>
    <source>
        <strain evidence="3 4">CCFEE 6328</strain>
    </source>
</reference>
<evidence type="ECO:0000256" key="2">
    <source>
        <dbReference type="SAM" id="MobiDB-lite"/>
    </source>
</evidence>
<feature type="region of interest" description="Disordered" evidence="2">
    <location>
        <begin position="1"/>
        <end position="114"/>
    </location>
</feature>
<protein>
    <submittedName>
        <fullName evidence="3">Uncharacterized protein</fullName>
    </submittedName>
</protein>
<feature type="region of interest" description="Disordered" evidence="2">
    <location>
        <begin position="319"/>
        <end position="343"/>
    </location>
</feature>
<evidence type="ECO:0000313" key="3">
    <source>
        <dbReference type="EMBL" id="KAK5066207.1"/>
    </source>
</evidence>
<feature type="coiled-coil region" evidence="1">
    <location>
        <begin position="194"/>
        <end position="221"/>
    </location>
</feature>
<proteinExistence type="predicted"/>
<feature type="compositionally biased region" description="Basic and acidic residues" evidence="2">
    <location>
        <begin position="61"/>
        <end position="73"/>
    </location>
</feature>
<evidence type="ECO:0000313" key="4">
    <source>
        <dbReference type="Proteomes" id="UP001345691"/>
    </source>
</evidence>
<gene>
    <name evidence="3" type="ORF">LTR69_002725</name>
</gene>
<feature type="compositionally biased region" description="Polar residues" evidence="2">
    <location>
        <begin position="74"/>
        <end position="89"/>
    </location>
</feature>
<organism evidence="3 4">
    <name type="scientific">Exophiala sideris</name>
    <dbReference type="NCBI Taxonomy" id="1016849"/>
    <lineage>
        <taxon>Eukaryota</taxon>
        <taxon>Fungi</taxon>
        <taxon>Dikarya</taxon>
        <taxon>Ascomycota</taxon>
        <taxon>Pezizomycotina</taxon>
        <taxon>Eurotiomycetes</taxon>
        <taxon>Chaetothyriomycetidae</taxon>
        <taxon>Chaetothyriales</taxon>
        <taxon>Herpotrichiellaceae</taxon>
        <taxon>Exophiala</taxon>
    </lineage>
</organism>
<dbReference type="Proteomes" id="UP001345691">
    <property type="component" value="Unassembled WGS sequence"/>
</dbReference>
<feature type="region of interest" description="Disordered" evidence="2">
    <location>
        <begin position="240"/>
        <end position="304"/>
    </location>
</feature>
<accession>A0ABR0JK11</accession>
<feature type="compositionally biased region" description="Polar residues" evidence="2">
    <location>
        <begin position="29"/>
        <end position="54"/>
    </location>
</feature>
<comment type="caution">
    <text evidence="3">The sequence shown here is derived from an EMBL/GenBank/DDBJ whole genome shotgun (WGS) entry which is preliminary data.</text>
</comment>
<feature type="compositionally biased region" description="Low complexity" evidence="2">
    <location>
        <begin position="1"/>
        <end position="15"/>
    </location>
</feature>
<evidence type="ECO:0000256" key="1">
    <source>
        <dbReference type="SAM" id="Coils"/>
    </source>
</evidence>
<keyword evidence="4" id="KW-1185">Reference proteome</keyword>
<sequence>MSSSLFLRRALLRPSTFSPARTPAVRASLRQTYATTTKGDTQNATSLGTSSPKPSDSEAEGDVKSSRALDGKNQESGSSLQQPVSQKSQGWDEEGNAAGTKDPNKPAGQKKDEILKEDIEILPVRNSSDFDVRAQAASSVKVSRMNPIPEELVELEPEPEDDSIRCDSCEGKQQSEQVLEYVAKIREAIALQGQRVKNETIAEAEAERQQEKEKVEVLNHIKGKKKRESLLRVLSTKTKDGLTGIRSEGRRLSMKMSKKAEDKQDLQPKTSNKVLIQTSHAGDKAAAPEYHPFDESSGEDDSEDVALLSTRASSSTLSLKATSECDHRPSAQTYRPRSEDGYKRVNSSFRKRVDSARSAARHVKYAAISLVSVRRRMNGWSRLDG</sequence>
<keyword evidence="1" id="KW-0175">Coiled coil</keyword>
<feature type="compositionally biased region" description="Polar residues" evidence="2">
    <location>
        <begin position="267"/>
        <end position="280"/>
    </location>
</feature>
<name>A0ABR0JK11_9EURO</name>
<dbReference type="EMBL" id="JAVRRF010000004">
    <property type="protein sequence ID" value="KAK5066207.1"/>
    <property type="molecule type" value="Genomic_DNA"/>
</dbReference>